<dbReference type="EMBL" id="JAAMPC010000007">
    <property type="protein sequence ID" value="KAG2303166.1"/>
    <property type="molecule type" value="Genomic_DNA"/>
</dbReference>
<organism evidence="1 2">
    <name type="scientific">Brassica carinata</name>
    <name type="common">Ethiopian mustard</name>
    <name type="synonym">Abyssinian cabbage</name>
    <dbReference type="NCBI Taxonomy" id="52824"/>
    <lineage>
        <taxon>Eukaryota</taxon>
        <taxon>Viridiplantae</taxon>
        <taxon>Streptophyta</taxon>
        <taxon>Embryophyta</taxon>
        <taxon>Tracheophyta</taxon>
        <taxon>Spermatophyta</taxon>
        <taxon>Magnoliopsida</taxon>
        <taxon>eudicotyledons</taxon>
        <taxon>Gunneridae</taxon>
        <taxon>Pentapetalae</taxon>
        <taxon>rosids</taxon>
        <taxon>malvids</taxon>
        <taxon>Brassicales</taxon>
        <taxon>Brassicaceae</taxon>
        <taxon>Brassiceae</taxon>
        <taxon>Brassica</taxon>
    </lineage>
</organism>
<proteinExistence type="predicted"/>
<sequence length="78" mass="8834">MEVPQLPPCMFVAGKELLGERVNSYHKLKKTEALIEALEANELEFLGNTTFEKILAINENPPFSGSSGKIWRLKMKTR</sequence>
<name>A0A8X7V700_BRACI</name>
<comment type="caution">
    <text evidence="1">The sequence shown here is derived from an EMBL/GenBank/DDBJ whole genome shotgun (WGS) entry which is preliminary data.</text>
</comment>
<keyword evidence="2" id="KW-1185">Reference proteome</keyword>
<accession>A0A8X7V700</accession>
<dbReference type="AlphaFoldDB" id="A0A8X7V700"/>
<protein>
    <submittedName>
        <fullName evidence="1">Uncharacterized protein</fullName>
    </submittedName>
</protein>
<evidence type="ECO:0000313" key="2">
    <source>
        <dbReference type="Proteomes" id="UP000886595"/>
    </source>
</evidence>
<evidence type="ECO:0000313" key="1">
    <source>
        <dbReference type="EMBL" id="KAG2303166.1"/>
    </source>
</evidence>
<dbReference type="Proteomes" id="UP000886595">
    <property type="component" value="Unassembled WGS sequence"/>
</dbReference>
<reference evidence="1 2" key="1">
    <citation type="submission" date="2020-02" db="EMBL/GenBank/DDBJ databases">
        <authorList>
            <person name="Ma Q."/>
            <person name="Huang Y."/>
            <person name="Song X."/>
            <person name="Pei D."/>
        </authorList>
    </citation>
    <scope>NUCLEOTIDE SEQUENCE [LARGE SCALE GENOMIC DNA]</scope>
    <source>
        <strain evidence="1">Sxm20200214</strain>
        <tissue evidence="1">Leaf</tissue>
    </source>
</reference>
<gene>
    <name evidence="1" type="ORF">Bca52824_031817</name>
</gene>